<keyword evidence="6 11" id="KW-0812">Transmembrane</keyword>
<dbReference type="EMBL" id="CAKLPX010000003">
    <property type="protein sequence ID" value="CAH0992277.1"/>
    <property type="molecule type" value="Genomic_DNA"/>
</dbReference>
<organism evidence="13 14">
    <name type="scientific">Sinobacterium norvegicum</name>
    <dbReference type="NCBI Taxonomy" id="1641715"/>
    <lineage>
        <taxon>Bacteria</taxon>
        <taxon>Pseudomonadati</taxon>
        <taxon>Pseudomonadota</taxon>
        <taxon>Gammaproteobacteria</taxon>
        <taxon>Cellvibrionales</taxon>
        <taxon>Spongiibacteraceae</taxon>
        <taxon>Sinobacterium</taxon>
    </lineage>
</organism>
<accession>A0ABN8ELJ7</accession>
<dbReference type="InterPro" id="IPR047817">
    <property type="entry name" value="ABC2_TM_bact-type"/>
</dbReference>
<keyword evidence="5" id="KW-0762">Sugar transport</keyword>
<evidence type="ECO:0000259" key="12">
    <source>
        <dbReference type="PROSITE" id="PS51012"/>
    </source>
</evidence>
<dbReference type="PROSITE" id="PS51012">
    <property type="entry name" value="ABC_TM2"/>
    <property type="match status" value="1"/>
</dbReference>
<evidence type="ECO:0000256" key="1">
    <source>
        <dbReference type="ARBA" id="ARBA00004651"/>
    </source>
</evidence>
<comment type="subcellular location">
    <subcellularLocation>
        <location evidence="11">Cell inner membrane</location>
        <topology evidence="11">Multi-pass membrane protein</topology>
    </subcellularLocation>
    <subcellularLocation>
        <location evidence="1">Cell membrane</location>
        <topology evidence="1">Multi-pass membrane protein</topology>
    </subcellularLocation>
</comment>
<feature type="transmembrane region" description="Helical" evidence="11">
    <location>
        <begin position="32"/>
        <end position="58"/>
    </location>
</feature>
<evidence type="ECO:0000256" key="7">
    <source>
        <dbReference type="ARBA" id="ARBA00022903"/>
    </source>
</evidence>
<feature type="transmembrane region" description="Helical" evidence="11">
    <location>
        <begin position="151"/>
        <end position="176"/>
    </location>
</feature>
<gene>
    <name evidence="13" type="ORF">SIN8267_02396</name>
</gene>
<feature type="domain" description="ABC transmembrane type-2" evidence="12">
    <location>
        <begin position="35"/>
        <end position="259"/>
    </location>
</feature>
<dbReference type="Pfam" id="PF01061">
    <property type="entry name" value="ABC2_membrane"/>
    <property type="match status" value="1"/>
</dbReference>
<dbReference type="Proteomes" id="UP000838100">
    <property type="component" value="Unassembled WGS sequence"/>
</dbReference>
<evidence type="ECO:0000256" key="10">
    <source>
        <dbReference type="ARBA" id="ARBA00023136"/>
    </source>
</evidence>
<keyword evidence="14" id="KW-1185">Reference proteome</keyword>
<dbReference type="InterPro" id="IPR000412">
    <property type="entry name" value="ABC_2_transport"/>
</dbReference>
<comment type="similarity">
    <text evidence="2 11">Belongs to the ABC-2 integral membrane protein family.</text>
</comment>
<keyword evidence="4 11" id="KW-1003">Cell membrane</keyword>
<evidence type="ECO:0000256" key="5">
    <source>
        <dbReference type="ARBA" id="ARBA00022597"/>
    </source>
</evidence>
<keyword evidence="7" id="KW-0972">Capsule biogenesis/degradation</keyword>
<keyword evidence="9" id="KW-0625">Polysaccharide transport</keyword>
<proteinExistence type="inferred from homology"/>
<evidence type="ECO:0000256" key="3">
    <source>
        <dbReference type="ARBA" id="ARBA00022448"/>
    </source>
</evidence>
<protein>
    <recommendedName>
        <fullName evidence="11">Transport permease protein</fullName>
    </recommendedName>
</protein>
<dbReference type="PANTHER" id="PTHR30413">
    <property type="entry name" value="INNER MEMBRANE TRANSPORT PERMEASE"/>
    <property type="match status" value="1"/>
</dbReference>
<dbReference type="InterPro" id="IPR013525">
    <property type="entry name" value="ABC2_TM"/>
</dbReference>
<dbReference type="PRINTS" id="PR00164">
    <property type="entry name" value="ABC2TRNSPORT"/>
</dbReference>
<evidence type="ECO:0000256" key="8">
    <source>
        <dbReference type="ARBA" id="ARBA00022989"/>
    </source>
</evidence>
<keyword evidence="8 11" id="KW-1133">Transmembrane helix</keyword>
<dbReference type="PANTHER" id="PTHR30413:SF10">
    <property type="entry name" value="CAPSULE POLYSACCHARIDE EXPORT INNER-MEMBRANE PROTEIN CTRC"/>
    <property type="match status" value="1"/>
</dbReference>
<feature type="transmembrane region" description="Helical" evidence="11">
    <location>
        <begin position="70"/>
        <end position="91"/>
    </location>
</feature>
<evidence type="ECO:0000256" key="11">
    <source>
        <dbReference type="RuleBase" id="RU361157"/>
    </source>
</evidence>
<feature type="transmembrane region" description="Helical" evidence="11">
    <location>
        <begin position="188"/>
        <end position="207"/>
    </location>
</feature>
<feature type="transmembrane region" description="Helical" evidence="11">
    <location>
        <begin position="238"/>
        <end position="256"/>
    </location>
</feature>
<reference evidence="13" key="1">
    <citation type="submission" date="2021-12" db="EMBL/GenBank/DDBJ databases">
        <authorList>
            <person name="Rodrigo-Torres L."/>
            <person name="Arahal R. D."/>
            <person name="Lucena T."/>
        </authorList>
    </citation>
    <scope>NUCLEOTIDE SEQUENCE</scope>
    <source>
        <strain evidence="13">CECT 8267</strain>
    </source>
</reference>
<name>A0ABN8ELJ7_9GAMM</name>
<feature type="transmembrane region" description="Helical" evidence="11">
    <location>
        <begin position="112"/>
        <end position="139"/>
    </location>
</feature>
<evidence type="ECO:0000256" key="6">
    <source>
        <dbReference type="ARBA" id="ARBA00022692"/>
    </source>
</evidence>
<keyword evidence="3 11" id="KW-0813">Transport</keyword>
<evidence type="ECO:0000313" key="14">
    <source>
        <dbReference type="Proteomes" id="UP000838100"/>
    </source>
</evidence>
<evidence type="ECO:0000256" key="2">
    <source>
        <dbReference type="ARBA" id="ARBA00007783"/>
    </source>
</evidence>
<evidence type="ECO:0000313" key="13">
    <source>
        <dbReference type="EMBL" id="CAH0992277.1"/>
    </source>
</evidence>
<comment type="caution">
    <text evidence="13">The sequence shown here is derived from an EMBL/GenBank/DDBJ whole genome shotgun (WGS) entry which is preliminary data.</text>
</comment>
<sequence length="267" mass="30404">MKVNAQIQSLISYRGFIRGSVRREFDAKYRNGSLLGILWSILTPLSTIVIYVVIFTSLMQARLEGVDNSFAYGIYICSGVLTWGVFAEVINRCRTMFIDNANMLKKLSFPRLCLPIIIVSSSLLNFCIVMFLFFIFLMLSGLWPNFSLFALLPLLMLQLLLAVSLGVILGVLNVFFRDVGQLSGILMQFWFWFTPIVYPISILPDVVKQFILLNPMTHIIAGYQDIFVFNRWPSLDTLIMPLLVAIGLFVIALMLFKRRGGEMVDEL</sequence>
<dbReference type="RefSeq" id="WP_237444972.1">
    <property type="nucleotide sequence ID" value="NZ_CAKLPX010000003.1"/>
</dbReference>
<keyword evidence="10 11" id="KW-0472">Membrane</keyword>
<evidence type="ECO:0000256" key="4">
    <source>
        <dbReference type="ARBA" id="ARBA00022475"/>
    </source>
</evidence>
<evidence type="ECO:0000256" key="9">
    <source>
        <dbReference type="ARBA" id="ARBA00023047"/>
    </source>
</evidence>